<dbReference type="PANTHER" id="PTHR42928">
    <property type="entry name" value="TRICARBOXYLATE-BINDING PROTEIN"/>
    <property type="match status" value="1"/>
</dbReference>
<keyword evidence="2" id="KW-0732">Signal</keyword>
<evidence type="ECO:0000256" key="1">
    <source>
        <dbReference type="ARBA" id="ARBA00006987"/>
    </source>
</evidence>
<comment type="similarity">
    <text evidence="1">Belongs to the UPF0065 (bug) family.</text>
</comment>
<dbReference type="AlphaFoldDB" id="A0A375I605"/>
<name>A0A375I605_9BURK</name>
<reference evidence="3 5" key="1">
    <citation type="submission" date="2018-01" db="EMBL/GenBank/DDBJ databases">
        <authorList>
            <person name="Gaut B.S."/>
            <person name="Morton B.R."/>
            <person name="Clegg M.T."/>
            <person name="Duvall M.R."/>
        </authorList>
    </citation>
    <scope>NUCLEOTIDE SEQUENCE [LARGE SCALE GENOMIC DNA]</scope>
    <source>
        <strain evidence="3">Cupriavidus taiwanensis LMG 19425</strain>
        <plasmid evidence="5">Plasmid ii</plasmid>
    </source>
</reference>
<dbReference type="InterPro" id="IPR005064">
    <property type="entry name" value="BUG"/>
</dbReference>
<feature type="chain" id="PRO_5036332537" evidence="2">
    <location>
        <begin position="30"/>
        <end position="335"/>
    </location>
</feature>
<dbReference type="RefSeq" id="WP_115664272.1">
    <property type="nucleotide sequence ID" value="NZ_LT991977.1"/>
</dbReference>
<evidence type="ECO:0000313" key="3">
    <source>
        <dbReference type="EMBL" id="SPK70214.1"/>
    </source>
</evidence>
<accession>A0A375I605</accession>
<dbReference type="Pfam" id="PF03401">
    <property type="entry name" value="TctC"/>
    <property type="match status" value="1"/>
</dbReference>
<dbReference type="PANTHER" id="PTHR42928:SF5">
    <property type="entry name" value="BLR1237 PROTEIN"/>
    <property type="match status" value="1"/>
</dbReference>
<feature type="signal peptide" evidence="2">
    <location>
        <begin position="1"/>
        <end position="29"/>
    </location>
</feature>
<keyword evidence="3" id="KW-0675">Receptor</keyword>
<dbReference type="InterPro" id="IPR042100">
    <property type="entry name" value="Bug_dom1"/>
</dbReference>
<protein>
    <submittedName>
        <fullName evidence="3">Putative extra-cytoplasmic solute receptor</fullName>
    </submittedName>
</protein>
<dbReference type="SUPFAM" id="SSF53850">
    <property type="entry name" value="Periplasmic binding protein-like II"/>
    <property type="match status" value="1"/>
</dbReference>
<gene>
    <name evidence="4" type="ORF">CT19425_MP20471</name>
    <name evidence="3" type="ORF">CT19425_U400031</name>
</gene>
<dbReference type="EMBL" id="LT991977">
    <property type="protein sequence ID" value="SPK74761.1"/>
    <property type="molecule type" value="Genomic_DNA"/>
</dbReference>
<dbReference type="Gene3D" id="3.40.190.10">
    <property type="entry name" value="Periplasmic binding protein-like II"/>
    <property type="match status" value="1"/>
</dbReference>
<organism evidence="3 5">
    <name type="scientific">Cupriavidus taiwanensis</name>
    <dbReference type="NCBI Taxonomy" id="164546"/>
    <lineage>
        <taxon>Bacteria</taxon>
        <taxon>Pseudomonadati</taxon>
        <taxon>Pseudomonadota</taxon>
        <taxon>Betaproteobacteria</taxon>
        <taxon>Burkholderiales</taxon>
        <taxon>Burkholderiaceae</taxon>
        <taxon>Cupriavidus</taxon>
    </lineage>
</organism>
<evidence type="ECO:0000313" key="5">
    <source>
        <dbReference type="Proteomes" id="UP000255505"/>
    </source>
</evidence>
<dbReference type="Proteomes" id="UP000255505">
    <property type="component" value="Unassembled WGS sequence"/>
</dbReference>
<dbReference type="InterPro" id="IPR006311">
    <property type="entry name" value="TAT_signal"/>
</dbReference>
<evidence type="ECO:0000256" key="2">
    <source>
        <dbReference type="SAM" id="SignalP"/>
    </source>
</evidence>
<proteinExistence type="inferred from homology"/>
<dbReference type="PROSITE" id="PS51318">
    <property type="entry name" value="TAT"/>
    <property type="match status" value="1"/>
</dbReference>
<sequence length="335" mass="34989">MTPSMPNRRRVLALAACASLLAAAGPAGAQAPDYPQRVIKIVSVSSAGTGIDDYTRLLAKFLAQKLGQGVVVENRPGANMILATDYVAKAAPDGYTLLLTASSSMSANPFLVRKLPYNPDKDFVPVARLTSLPIALVVPAGSPYKRVADLVADARKRPGKLNGGSSSTGYRLMSAAFTEAAGIRTTDVPYKATSGLLPDLIGGNVDFAMVEFTAALPLVQSNKLRALAVLSPRRVPLLPDVPTLAEASMDNRALVDAVSATNWTGLFAPAGTPPAIVARIEALAREFVNSPEAAAHYAARGSLPNAGSGKELGKAVVADQQVWKRLIAMTGMEAE</sequence>
<geneLocation type="plasmid" evidence="4">
    <name>II</name>
</geneLocation>
<dbReference type="Gene3D" id="3.40.190.150">
    <property type="entry name" value="Bordetella uptake gene, domain 1"/>
    <property type="match status" value="1"/>
</dbReference>
<keyword evidence="4" id="KW-0614">Plasmid</keyword>
<dbReference type="CDD" id="cd07012">
    <property type="entry name" value="PBP2_Bug_TTT"/>
    <property type="match status" value="1"/>
</dbReference>
<evidence type="ECO:0000313" key="4">
    <source>
        <dbReference type="EMBL" id="SPK74761.1"/>
    </source>
</evidence>
<dbReference type="PIRSF" id="PIRSF017082">
    <property type="entry name" value="YflP"/>
    <property type="match status" value="1"/>
</dbReference>
<dbReference type="EMBL" id="OOEF01000035">
    <property type="protein sequence ID" value="SPK70214.1"/>
    <property type="molecule type" value="Genomic_DNA"/>
</dbReference>
<dbReference type="Proteomes" id="UP000255505">
    <property type="component" value="Plasmid II"/>
</dbReference>